<name>A0A9P1CT79_9DINO</name>
<evidence type="ECO:0000313" key="1">
    <source>
        <dbReference type="EMBL" id="CAI3998132.1"/>
    </source>
</evidence>
<organism evidence="1">
    <name type="scientific">Cladocopium goreaui</name>
    <dbReference type="NCBI Taxonomy" id="2562237"/>
    <lineage>
        <taxon>Eukaryota</taxon>
        <taxon>Sar</taxon>
        <taxon>Alveolata</taxon>
        <taxon>Dinophyceae</taxon>
        <taxon>Suessiales</taxon>
        <taxon>Symbiodiniaceae</taxon>
        <taxon>Cladocopium</taxon>
    </lineage>
</organism>
<gene>
    <name evidence="1" type="ORF">C1SCF055_LOCUS24453</name>
</gene>
<comment type="caution">
    <text evidence="1">The sequence shown here is derived from an EMBL/GenBank/DDBJ whole genome shotgun (WGS) entry which is preliminary data.</text>
</comment>
<reference evidence="1" key="1">
    <citation type="submission" date="2022-10" db="EMBL/GenBank/DDBJ databases">
        <authorList>
            <person name="Chen Y."/>
            <person name="Dougan E. K."/>
            <person name="Chan C."/>
            <person name="Rhodes N."/>
            <person name="Thang M."/>
        </authorList>
    </citation>
    <scope>NUCLEOTIDE SEQUENCE</scope>
</reference>
<proteinExistence type="predicted"/>
<accession>A0A9P1CT79</accession>
<dbReference type="EMBL" id="CAMXCT010002435">
    <property type="protein sequence ID" value="CAI3998132.1"/>
    <property type="molecule type" value="Genomic_DNA"/>
</dbReference>
<protein>
    <submittedName>
        <fullName evidence="1">Uncharacterized protein</fullName>
    </submittedName>
</protein>
<feature type="non-terminal residue" evidence="1">
    <location>
        <position position="1"/>
    </location>
</feature>
<sequence>DISQSEEFLAAFTSLCDQSKIPAGEDLAKLAESKASKQEGMGKAAVILSESVIIFCLKVINNDKESAGEKEKKKSLLVSQWAEVEAESQGRSEDLVHPFVKNMAIKLMKSKPESKSKADLE</sequence>
<evidence type="ECO:0000313" key="3">
    <source>
        <dbReference type="Proteomes" id="UP001152797"/>
    </source>
</evidence>
<keyword evidence="3" id="KW-1185">Reference proteome</keyword>
<dbReference type="EMBL" id="CAMXCT020002435">
    <property type="protein sequence ID" value="CAL1151507.1"/>
    <property type="molecule type" value="Genomic_DNA"/>
</dbReference>
<dbReference type="EMBL" id="CAMXCT030002435">
    <property type="protein sequence ID" value="CAL4785444.1"/>
    <property type="molecule type" value="Genomic_DNA"/>
</dbReference>
<reference evidence="2" key="2">
    <citation type="submission" date="2024-04" db="EMBL/GenBank/DDBJ databases">
        <authorList>
            <person name="Chen Y."/>
            <person name="Shah S."/>
            <person name="Dougan E. K."/>
            <person name="Thang M."/>
            <person name="Chan C."/>
        </authorList>
    </citation>
    <scope>NUCLEOTIDE SEQUENCE [LARGE SCALE GENOMIC DNA]</scope>
</reference>
<dbReference type="Proteomes" id="UP001152797">
    <property type="component" value="Unassembled WGS sequence"/>
</dbReference>
<dbReference type="AlphaFoldDB" id="A0A9P1CT79"/>
<evidence type="ECO:0000313" key="2">
    <source>
        <dbReference type="EMBL" id="CAL1151507.1"/>
    </source>
</evidence>